<dbReference type="AlphaFoldDB" id="A0A8S0UG18"/>
<dbReference type="Gramene" id="OE9A042520T1">
    <property type="protein sequence ID" value="OE9A042520C1"/>
    <property type="gene ID" value="OE9A042520"/>
</dbReference>
<reference evidence="2 3" key="1">
    <citation type="submission" date="2019-12" db="EMBL/GenBank/DDBJ databases">
        <authorList>
            <person name="Alioto T."/>
            <person name="Alioto T."/>
            <person name="Gomez Garrido J."/>
        </authorList>
    </citation>
    <scope>NUCLEOTIDE SEQUENCE [LARGE SCALE GENOMIC DNA]</scope>
</reference>
<accession>A0A8S0UG18</accession>
<protein>
    <submittedName>
        <fullName evidence="2">Uncharacterized protein</fullName>
    </submittedName>
</protein>
<evidence type="ECO:0000313" key="2">
    <source>
        <dbReference type="EMBL" id="CAA3015583.1"/>
    </source>
</evidence>
<gene>
    <name evidence="2" type="ORF">OLEA9_A042520</name>
</gene>
<feature type="region of interest" description="Disordered" evidence="1">
    <location>
        <begin position="1"/>
        <end position="36"/>
    </location>
</feature>
<sequence length="112" mass="12680">MSTTTTTTPQATIAAHPRTHRCCSSDRDAAANGSVDEQHRCDATVLSSIGRRRCSDARRPLFQQCGPELLLHPPSLTVLREKTWETKREKQLFHPSSSAILREKTRARRDRK</sequence>
<keyword evidence="3" id="KW-1185">Reference proteome</keyword>
<name>A0A8S0UG18_OLEEU</name>
<comment type="caution">
    <text evidence="2">The sequence shown here is derived from an EMBL/GenBank/DDBJ whole genome shotgun (WGS) entry which is preliminary data.</text>
</comment>
<organism evidence="2 3">
    <name type="scientific">Olea europaea subsp. europaea</name>
    <dbReference type="NCBI Taxonomy" id="158383"/>
    <lineage>
        <taxon>Eukaryota</taxon>
        <taxon>Viridiplantae</taxon>
        <taxon>Streptophyta</taxon>
        <taxon>Embryophyta</taxon>
        <taxon>Tracheophyta</taxon>
        <taxon>Spermatophyta</taxon>
        <taxon>Magnoliopsida</taxon>
        <taxon>eudicotyledons</taxon>
        <taxon>Gunneridae</taxon>
        <taxon>Pentapetalae</taxon>
        <taxon>asterids</taxon>
        <taxon>lamiids</taxon>
        <taxon>Lamiales</taxon>
        <taxon>Oleaceae</taxon>
        <taxon>Oleeae</taxon>
        <taxon>Olea</taxon>
    </lineage>
</organism>
<dbReference type="Proteomes" id="UP000594638">
    <property type="component" value="Unassembled WGS sequence"/>
</dbReference>
<dbReference type="EMBL" id="CACTIH010007559">
    <property type="protein sequence ID" value="CAA3015583.1"/>
    <property type="molecule type" value="Genomic_DNA"/>
</dbReference>
<proteinExistence type="predicted"/>
<feature type="region of interest" description="Disordered" evidence="1">
    <location>
        <begin position="89"/>
        <end position="112"/>
    </location>
</feature>
<evidence type="ECO:0000256" key="1">
    <source>
        <dbReference type="SAM" id="MobiDB-lite"/>
    </source>
</evidence>
<evidence type="ECO:0000313" key="3">
    <source>
        <dbReference type="Proteomes" id="UP000594638"/>
    </source>
</evidence>